<dbReference type="Pfam" id="PF02775">
    <property type="entry name" value="TPP_enzyme_C"/>
    <property type="match status" value="1"/>
</dbReference>
<dbReference type="CDD" id="cd07035">
    <property type="entry name" value="TPP_PYR_POX_like"/>
    <property type="match status" value="1"/>
</dbReference>
<dbReference type="InterPro" id="IPR012001">
    <property type="entry name" value="Thiamin_PyroP_enz_TPP-bd_dom"/>
</dbReference>
<sequence length="562" mass="61016">MKIIKSISGGEAIIASVIENNADTIFGIPGAQIYPLFDGIFKSKVNLITPRHEQTAAYMAMGYAKSTGKTGVFSVVPGPGILNTTAALCTAMGNCTPLVALTGQVPTSFVGKGRGHLHELTDQSGTLRTLIKEAISIDNPQNTSRQVNEAFRLAQSGRPGPVSVEMCWDTMADVSDFTIDEPVYPSELDESIDLDSINDAVKMLVSAKKPMIMCGSGALDAAEEVLALAQLFNAPVSAFRSGRGIVSEDSPLGVPPVAARELWGDVDVLIGIGTRLEMPYMRWGNYMNYESAPSSGPKLIRIDIDPKQMDIFKPDVAVVADAKKACRLLFNKLSNKVKPNAFRLDEISTAKHLAWKAIQKMQPQMSYLSVIRDVLPRDGFYIPELSQMGFTTWAGGLPVLAPRTFIDAGFQGTLGYGFPTALGVKVANPDKAVLSVCGDGGFMFSAQELITASEHNIGLITLVFNNQGYGNVMRDQKMGYGGRLSGSELTTPDFVKLAESCHVRAHRVFTPQQLKPVLEMCINKNQPALIEIVGERGEEVSPWEFINMTSSLKDKERVDQIW</sequence>
<dbReference type="InterPro" id="IPR012000">
    <property type="entry name" value="Thiamin_PyroP_enz_cen_dom"/>
</dbReference>
<comment type="caution">
    <text evidence="7">The sequence shown here is derived from an EMBL/GenBank/DDBJ whole genome shotgun (WGS) entry which is preliminary data.</text>
</comment>
<feature type="domain" description="Thiamine pyrophosphate enzyme TPP-binding" evidence="5">
    <location>
        <begin position="393"/>
        <end position="532"/>
    </location>
</feature>
<dbReference type="RefSeq" id="WP_341568056.1">
    <property type="nucleotide sequence ID" value="NZ_JBAKAR010000020.1"/>
</dbReference>
<dbReference type="Proteomes" id="UP001379949">
    <property type="component" value="Unassembled WGS sequence"/>
</dbReference>
<proteinExistence type="inferred from homology"/>
<dbReference type="Gene3D" id="3.40.50.970">
    <property type="match status" value="2"/>
</dbReference>
<protein>
    <submittedName>
        <fullName evidence="7">Thiamine pyrophosphate-dependent enzyme</fullName>
    </submittedName>
</protein>
<dbReference type="PANTHER" id="PTHR18968">
    <property type="entry name" value="THIAMINE PYROPHOSPHATE ENZYMES"/>
    <property type="match status" value="1"/>
</dbReference>
<dbReference type="PROSITE" id="PS00187">
    <property type="entry name" value="TPP_ENZYMES"/>
    <property type="match status" value="1"/>
</dbReference>
<dbReference type="EMBL" id="JBAKAR010000020">
    <property type="protein sequence ID" value="MEL0614772.1"/>
    <property type="molecule type" value="Genomic_DNA"/>
</dbReference>
<name>A0ABU9GCN7_9GAMM</name>
<comment type="similarity">
    <text evidence="1 3">Belongs to the TPP enzyme family.</text>
</comment>
<dbReference type="CDD" id="cd00568">
    <property type="entry name" value="TPP_enzymes"/>
    <property type="match status" value="1"/>
</dbReference>
<reference evidence="7 8" key="1">
    <citation type="submission" date="2024-02" db="EMBL/GenBank/DDBJ databases">
        <title>Bacteria isolated from the canopy kelp, Nereocystis luetkeana.</title>
        <authorList>
            <person name="Pfister C.A."/>
            <person name="Younker I.T."/>
            <person name="Light S.H."/>
        </authorList>
    </citation>
    <scope>NUCLEOTIDE SEQUENCE [LARGE SCALE GENOMIC DNA]</scope>
    <source>
        <strain evidence="7 8">TI.4.07</strain>
    </source>
</reference>
<dbReference type="InterPro" id="IPR029061">
    <property type="entry name" value="THDP-binding"/>
</dbReference>
<dbReference type="InterPro" id="IPR000399">
    <property type="entry name" value="TPP-bd_CS"/>
</dbReference>
<organism evidence="7 8">
    <name type="scientific">Marinomonas arenicola</name>
    <dbReference type="NCBI Taxonomy" id="569601"/>
    <lineage>
        <taxon>Bacteria</taxon>
        <taxon>Pseudomonadati</taxon>
        <taxon>Pseudomonadota</taxon>
        <taxon>Gammaproteobacteria</taxon>
        <taxon>Oceanospirillales</taxon>
        <taxon>Oceanospirillaceae</taxon>
        <taxon>Marinomonas</taxon>
    </lineage>
</organism>
<dbReference type="SUPFAM" id="SSF52467">
    <property type="entry name" value="DHS-like NAD/FAD-binding domain"/>
    <property type="match status" value="1"/>
</dbReference>
<evidence type="ECO:0000259" key="5">
    <source>
        <dbReference type="Pfam" id="PF02775"/>
    </source>
</evidence>
<dbReference type="PANTHER" id="PTHR18968:SF167">
    <property type="entry name" value="ACETOLACTATE SYNTHASE LARGE SUBUNIT ILVB2-RELATED"/>
    <property type="match status" value="1"/>
</dbReference>
<dbReference type="InterPro" id="IPR011766">
    <property type="entry name" value="TPP_enzyme_TPP-bd"/>
</dbReference>
<evidence type="ECO:0000259" key="6">
    <source>
        <dbReference type="Pfam" id="PF02776"/>
    </source>
</evidence>
<evidence type="ECO:0000256" key="2">
    <source>
        <dbReference type="ARBA" id="ARBA00023052"/>
    </source>
</evidence>
<evidence type="ECO:0000313" key="7">
    <source>
        <dbReference type="EMBL" id="MEL0614772.1"/>
    </source>
</evidence>
<dbReference type="Gene3D" id="3.40.50.1220">
    <property type="entry name" value="TPP-binding domain"/>
    <property type="match status" value="1"/>
</dbReference>
<evidence type="ECO:0000256" key="3">
    <source>
        <dbReference type="RuleBase" id="RU362132"/>
    </source>
</evidence>
<dbReference type="Pfam" id="PF02776">
    <property type="entry name" value="TPP_enzyme_N"/>
    <property type="match status" value="1"/>
</dbReference>
<evidence type="ECO:0000259" key="4">
    <source>
        <dbReference type="Pfam" id="PF00205"/>
    </source>
</evidence>
<evidence type="ECO:0000313" key="8">
    <source>
        <dbReference type="Proteomes" id="UP001379949"/>
    </source>
</evidence>
<dbReference type="SUPFAM" id="SSF52518">
    <property type="entry name" value="Thiamin diphosphate-binding fold (THDP-binding)"/>
    <property type="match status" value="2"/>
</dbReference>
<feature type="domain" description="Thiamine pyrophosphate enzyme central" evidence="4">
    <location>
        <begin position="197"/>
        <end position="327"/>
    </location>
</feature>
<accession>A0ABU9GCN7</accession>
<keyword evidence="2 3" id="KW-0786">Thiamine pyrophosphate</keyword>
<dbReference type="NCBIfam" id="NF006122">
    <property type="entry name" value="PRK08266.1"/>
    <property type="match status" value="1"/>
</dbReference>
<dbReference type="InterPro" id="IPR029035">
    <property type="entry name" value="DHS-like_NAD/FAD-binding_dom"/>
</dbReference>
<evidence type="ECO:0000256" key="1">
    <source>
        <dbReference type="ARBA" id="ARBA00007812"/>
    </source>
</evidence>
<feature type="domain" description="Thiamine pyrophosphate enzyme N-terminal TPP-binding" evidence="6">
    <location>
        <begin position="8"/>
        <end position="124"/>
    </location>
</feature>
<dbReference type="InterPro" id="IPR045229">
    <property type="entry name" value="TPP_enz"/>
</dbReference>
<keyword evidence="8" id="KW-1185">Reference proteome</keyword>
<dbReference type="Pfam" id="PF00205">
    <property type="entry name" value="TPP_enzyme_M"/>
    <property type="match status" value="1"/>
</dbReference>
<gene>
    <name evidence="7" type="ORF">V6242_16585</name>
</gene>